<dbReference type="EMBL" id="BAABME010003480">
    <property type="protein sequence ID" value="GAA0158953.1"/>
    <property type="molecule type" value="Genomic_DNA"/>
</dbReference>
<dbReference type="InterPro" id="IPR038765">
    <property type="entry name" value="Papain-like_cys_pep_sf"/>
</dbReference>
<name>A0AAV3Q6V7_LITER</name>
<organism evidence="7 8">
    <name type="scientific">Lithospermum erythrorhizon</name>
    <name type="common">Purple gromwell</name>
    <name type="synonym">Lithospermum officinale var. erythrorhizon</name>
    <dbReference type="NCBI Taxonomy" id="34254"/>
    <lineage>
        <taxon>Eukaryota</taxon>
        <taxon>Viridiplantae</taxon>
        <taxon>Streptophyta</taxon>
        <taxon>Embryophyta</taxon>
        <taxon>Tracheophyta</taxon>
        <taxon>Spermatophyta</taxon>
        <taxon>Magnoliopsida</taxon>
        <taxon>eudicotyledons</taxon>
        <taxon>Gunneridae</taxon>
        <taxon>Pentapetalae</taxon>
        <taxon>asterids</taxon>
        <taxon>lamiids</taxon>
        <taxon>Boraginales</taxon>
        <taxon>Boraginaceae</taxon>
        <taxon>Boraginoideae</taxon>
        <taxon>Lithospermeae</taxon>
        <taxon>Lithospermum</taxon>
    </lineage>
</organism>
<keyword evidence="3" id="KW-0833">Ubl conjugation pathway</keyword>
<protein>
    <submittedName>
        <fullName evidence="7">Protease</fullName>
    </submittedName>
</protein>
<keyword evidence="2 7" id="KW-0645">Protease</keyword>
<keyword evidence="4" id="KW-0378">Hydrolase</keyword>
<gene>
    <name evidence="7" type="ORF">LIER_15850</name>
</gene>
<dbReference type="GO" id="GO:0016929">
    <property type="term" value="F:deSUMOylase activity"/>
    <property type="evidence" value="ECO:0007669"/>
    <property type="project" value="TreeGrafter"/>
</dbReference>
<dbReference type="InterPro" id="IPR003653">
    <property type="entry name" value="Peptidase_C48_C"/>
</dbReference>
<dbReference type="SUPFAM" id="SSF54001">
    <property type="entry name" value="Cysteine proteinases"/>
    <property type="match status" value="1"/>
</dbReference>
<evidence type="ECO:0000256" key="2">
    <source>
        <dbReference type="ARBA" id="ARBA00022670"/>
    </source>
</evidence>
<sequence length="523" mass="60213">MGVLISNRNRYEAHFRGSLCLDLSNFDHISKKRRVSVSSDNTSTRSRCSVYRFNLYPEAKGELPRAVHAPVKNNRFSFSKRGLFGSGKVSSADKMLNSLSNTFDILKSKYAKISREALGVIRHGVFRDVEDEVRVGVPNWRDKEKGKEVIVLDDEATEEDVTGGSSIEEVDMRIEKERPVFYGHQWNTSTGIVENAVDGKRGVGNCKASMSSPVINMEDLSLKGLPLRLEPNKWCKPPHGDLLDSARKRDPILQELAFQIQLHEKRLEMSWSRKKVVDVKQDVVREAFIPLSAEDRSELARAFAKANSRRKILVSHEKSNIDITGEILQCLRPGAWLNNEVINVYLELLKERENREPHKFLKCHFLNTFFYKKLIGGNGGYNFQAVRRWTTQRKLGYCLFDCDKIFVPIHKEVHWCLAVINKKDQKFQYLDSLGGRDDKVMKVLAMYYVDEVNEKTGNAIDVSSWQHEFVEDLPEQENGYDCGVFMIKYADFYSRGGGLHFKQEHMPYFRQRTAKEILRLKAD</sequence>
<dbReference type="Proteomes" id="UP001454036">
    <property type="component" value="Unassembled WGS sequence"/>
</dbReference>
<evidence type="ECO:0000256" key="3">
    <source>
        <dbReference type="ARBA" id="ARBA00022786"/>
    </source>
</evidence>
<dbReference type="FunFam" id="3.40.395.10:FF:000005">
    <property type="entry name" value="Ubiquitin-like-specific protease ESD4"/>
    <property type="match status" value="1"/>
</dbReference>
<proteinExistence type="inferred from homology"/>
<feature type="domain" description="Ubiquitin-like protease family profile" evidence="6">
    <location>
        <begin position="321"/>
        <end position="493"/>
    </location>
</feature>
<dbReference type="PROSITE" id="PS50600">
    <property type="entry name" value="ULP_PROTEASE"/>
    <property type="match status" value="1"/>
</dbReference>
<dbReference type="GO" id="GO:0005634">
    <property type="term" value="C:nucleus"/>
    <property type="evidence" value="ECO:0007669"/>
    <property type="project" value="TreeGrafter"/>
</dbReference>
<keyword evidence="8" id="KW-1185">Reference proteome</keyword>
<dbReference type="AlphaFoldDB" id="A0AAV3Q6V7"/>
<comment type="caution">
    <text evidence="7">The sequence shown here is derived from an EMBL/GenBank/DDBJ whole genome shotgun (WGS) entry which is preliminary data.</text>
</comment>
<evidence type="ECO:0000256" key="5">
    <source>
        <dbReference type="ARBA" id="ARBA00022807"/>
    </source>
</evidence>
<accession>A0AAV3Q6V7</accession>
<dbReference type="Pfam" id="PF02902">
    <property type="entry name" value="Peptidase_C48"/>
    <property type="match status" value="1"/>
</dbReference>
<dbReference type="GO" id="GO:0016926">
    <property type="term" value="P:protein desumoylation"/>
    <property type="evidence" value="ECO:0007669"/>
    <property type="project" value="UniProtKB-ARBA"/>
</dbReference>
<evidence type="ECO:0000313" key="8">
    <source>
        <dbReference type="Proteomes" id="UP001454036"/>
    </source>
</evidence>
<dbReference type="GO" id="GO:0006508">
    <property type="term" value="P:proteolysis"/>
    <property type="evidence" value="ECO:0007669"/>
    <property type="project" value="UniProtKB-KW"/>
</dbReference>
<evidence type="ECO:0000313" key="7">
    <source>
        <dbReference type="EMBL" id="GAA0158953.1"/>
    </source>
</evidence>
<dbReference type="Gene3D" id="3.40.395.10">
    <property type="entry name" value="Adenoviral Proteinase, Chain A"/>
    <property type="match status" value="1"/>
</dbReference>
<reference evidence="7 8" key="1">
    <citation type="submission" date="2024-01" db="EMBL/GenBank/DDBJ databases">
        <title>The complete chloroplast genome sequence of Lithospermum erythrorhizon: insights into the phylogenetic relationship among Boraginaceae species and the maternal lineages of purple gromwells.</title>
        <authorList>
            <person name="Okada T."/>
            <person name="Watanabe K."/>
        </authorList>
    </citation>
    <scope>NUCLEOTIDE SEQUENCE [LARGE SCALE GENOMIC DNA]</scope>
</reference>
<evidence type="ECO:0000259" key="6">
    <source>
        <dbReference type="PROSITE" id="PS50600"/>
    </source>
</evidence>
<evidence type="ECO:0000256" key="4">
    <source>
        <dbReference type="ARBA" id="ARBA00022801"/>
    </source>
</evidence>
<evidence type="ECO:0000256" key="1">
    <source>
        <dbReference type="ARBA" id="ARBA00005234"/>
    </source>
</evidence>
<dbReference type="PANTHER" id="PTHR12606:SF1">
    <property type="entry name" value="UBIQUITIN-LIKE-SPECIFIC PROTEASE 1A"/>
    <property type="match status" value="1"/>
</dbReference>
<comment type="similarity">
    <text evidence="1">Belongs to the peptidase C48 family.</text>
</comment>
<keyword evidence="5" id="KW-0788">Thiol protease</keyword>
<dbReference type="PANTHER" id="PTHR12606">
    <property type="entry name" value="SENTRIN/SUMO-SPECIFIC PROTEASE"/>
    <property type="match status" value="1"/>
</dbReference>